<accession>A0A8S5PVG3</accession>
<sequence>MFKRNPGRFIHKITLMRPSKPKRDELGGLSETTYEPVIELFAMCEQKDQSRQPFVGDYVTADTRYFVFREIHEPIDTSWRLQYRDYTYLINEVKLIDESRPYFIQVTATAVNAGGGII</sequence>
<dbReference type="EMBL" id="BK015519">
    <property type="protein sequence ID" value="DAE10752.1"/>
    <property type="molecule type" value="Genomic_DNA"/>
</dbReference>
<proteinExistence type="predicted"/>
<name>A0A8S5PVG3_9CAUD</name>
<organism evidence="1">
    <name type="scientific">Myoviridae sp. ctQve5</name>
    <dbReference type="NCBI Taxonomy" id="2825103"/>
    <lineage>
        <taxon>Viruses</taxon>
        <taxon>Duplodnaviria</taxon>
        <taxon>Heunggongvirae</taxon>
        <taxon>Uroviricota</taxon>
        <taxon>Caudoviricetes</taxon>
    </lineage>
</organism>
<evidence type="ECO:0000313" key="1">
    <source>
        <dbReference type="EMBL" id="DAE10752.1"/>
    </source>
</evidence>
<dbReference type="InterPro" id="IPR038666">
    <property type="entry name" value="SSP1_head-tail_sf"/>
</dbReference>
<dbReference type="Pfam" id="PF05521">
    <property type="entry name" value="Phage_HCP"/>
    <property type="match status" value="1"/>
</dbReference>
<protein>
    <submittedName>
        <fullName evidence="1">PORTAL PROTEIN, 15 PROTEIN, HEAD PROTEIN, TAILED BACTERIOPHAGE, SIPHOVIRIDAE.6A</fullName>
    </submittedName>
</protein>
<reference evidence="1" key="1">
    <citation type="journal article" date="2021" name="Proc. Natl. Acad. Sci. U.S.A.">
        <title>A Catalog of Tens of Thousands of Viruses from Human Metagenomes Reveals Hidden Associations with Chronic Diseases.</title>
        <authorList>
            <person name="Tisza M.J."/>
            <person name="Buck C.B."/>
        </authorList>
    </citation>
    <scope>NUCLEOTIDE SEQUENCE</scope>
    <source>
        <strain evidence="1">CtQve5</strain>
    </source>
</reference>
<dbReference type="Gene3D" id="2.40.10.270">
    <property type="entry name" value="Bacteriophage SPP1 head-tail adaptor protein"/>
    <property type="match status" value="1"/>
</dbReference>
<dbReference type="InterPro" id="IPR008767">
    <property type="entry name" value="Phage_SPP1_head-tail_adaptor"/>
</dbReference>